<dbReference type="AlphaFoldDB" id="A0A2P2NXK3"/>
<accession>A0A2P2NXK3</accession>
<evidence type="ECO:0000313" key="1">
    <source>
        <dbReference type="EMBL" id="MBX47202.1"/>
    </source>
</evidence>
<dbReference type="EMBL" id="GGEC01066718">
    <property type="protein sequence ID" value="MBX47202.1"/>
    <property type="molecule type" value="Transcribed_RNA"/>
</dbReference>
<sequence length="18" mass="2092">MREGEQVFVSHLPSCLFI</sequence>
<protein>
    <submittedName>
        <fullName evidence="1">Uncharacterized protein</fullName>
    </submittedName>
</protein>
<organism evidence="1">
    <name type="scientific">Rhizophora mucronata</name>
    <name type="common">Asiatic mangrove</name>
    <dbReference type="NCBI Taxonomy" id="61149"/>
    <lineage>
        <taxon>Eukaryota</taxon>
        <taxon>Viridiplantae</taxon>
        <taxon>Streptophyta</taxon>
        <taxon>Embryophyta</taxon>
        <taxon>Tracheophyta</taxon>
        <taxon>Spermatophyta</taxon>
        <taxon>Magnoliopsida</taxon>
        <taxon>eudicotyledons</taxon>
        <taxon>Gunneridae</taxon>
        <taxon>Pentapetalae</taxon>
        <taxon>rosids</taxon>
        <taxon>fabids</taxon>
        <taxon>Malpighiales</taxon>
        <taxon>Rhizophoraceae</taxon>
        <taxon>Rhizophora</taxon>
    </lineage>
</organism>
<reference evidence="1" key="1">
    <citation type="submission" date="2018-02" db="EMBL/GenBank/DDBJ databases">
        <title>Rhizophora mucronata_Transcriptome.</title>
        <authorList>
            <person name="Meera S.P."/>
            <person name="Sreeshan A."/>
            <person name="Augustine A."/>
        </authorList>
    </citation>
    <scope>NUCLEOTIDE SEQUENCE</scope>
    <source>
        <tissue evidence="1">Leaf</tissue>
    </source>
</reference>
<proteinExistence type="predicted"/>
<name>A0A2P2NXK3_RHIMU</name>